<keyword evidence="1" id="KW-0472">Membrane</keyword>
<feature type="transmembrane region" description="Helical" evidence="1">
    <location>
        <begin position="232"/>
        <end position="251"/>
    </location>
</feature>
<dbReference type="RefSeq" id="WP_234762571.1">
    <property type="nucleotide sequence ID" value="NZ_JAKEIP010000034.1"/>
</dbReference>
<evidence type="ECO:0000256" key="1">
    <source>
        <dbReference type="SAM" id="Phobius"/>
    </source>
</evidence>
<comment type="caution">
    <text evidence="2">The sequence shown here is derived from an EMBL/GenBank/DDBJ whole genome shotgun (WGS) entry which is preliminary data.</text>
</comment>
<feature type="transmembrane region" description="Helical" evidence="1">
    <location>
        <begin position="13"/>
        <end position="31"/>
    </location>
</feature>
<feature type="transmembrane region" description="Helical" evidence="1">
    <location>
        <begin position="73"/>
        <end position="101"/>
    </location>
</feature>
<accession>A0A9X1TKR2</accession>
<protein>
    <submittedName>
        <fullName evidence="2">Uncharacterized protein</fullName>
    </submittedName>
</protein>
<dbReference type="Proteomes" id="UP001139384">
    <property type="component" value="Unassembled WGS sequence"/>
</dbReference>
<feature type="transmembrane region" description="Helical" evidence="1">
    <location>
        <begin position="300"/>
        <end position="320"/>
    </location>
</feature>
<feature type="transmembrane region" description="Helical" evidence="1">
    <location>
        <begin position="263"/>
        <end position="280"/>
    </location>
</feature>
<keyword evidence="1" id="KW-1133">Transmembrane helix</keyword>
<keyword evidence="1" id="KW-0812">Transmembrane</keyword>
<feature type="transmembrane region" description="Helical" evidence="1">
    <location>
        <begin position="167"/>
        <end position="188"/>
    </location>
</feature>
<organism evidence="2 3">
    <name type="scientific">Streptomyces muensis</name>
    <dbReference type="NCBI Taxonomy" id="1077944"/>
    <lineage>
        <taxon>Bacteria</taxon>
        <taxon>Bacillati</taxon>
        <taxon>Actinomycetota</taxon>
        <taxon>Actinomycetes</taxon>
        <taxon>Kitasatosporales</taxon>
        <taxon>Streptomycetaceae</taxon>
        <taxon>Streptomyces</taxon>
    </lineage>
</organism>
<feature type="transmembrane region" description="Helical" evidence="1">
    <location>
        <begin position="108"/>
        <end position="125"/>
    </location>
</feature>
<evidence type="ECO:0000313" key="2">
    <source>
        <dbReference type="EMBL" id="MCF1594310.1"/>
    </source>
</evidence>
<dbReference type="EMBL" id="JAKEIP010000034">
    <property type="protein sequence ID" value="MCF1594310.1"/>
    <property type="molecule type" value="Genomic_DNA"/>
</dbReference>
<dbReference type="AlphaFoldDB" id="A0A9X1TKR2"/>
<evidence type="ECO:0000313" key="3">
    <source>
        <dbReference type="Proteomes" id="UP001139384"/>
    </source>
</evidence>
<proteinExistence type="predicted"/>
<sequence>MAVGTTGSEPTELVRALLVGTGVVYALLRLREVRAPIRRGPRLYALDLVLALALVSASGPFGDLVTELARRSALIPLAAGLVAGLAGLATTGLATAAVFALGGGGTSVLAWFVSPLLVGAALRGIRPEPRTPASPDALWRSELRAVRWRIQTLPGGMHPTFPGPSDVFWGVTARLVCVVPLLLVLLIPASGDEDLKARIVCALIMGATLLAYDLARRPLLMPHRRLARMTDLGVLLALLVVAYGPLGESLARWWAAHPSVDEWRVALFAILATVIAPLVTPRFDGRRLAWLLNRSMRFFYGIPQIMLVAATFPYLVGGVFHPTPELTKASTLALVAGFAYGANSALYAAYSTRHVADVLILLDATPLHREGVLKAWVTDTFYRRRRWLIPRPWDYSLPRMAATLAELSAQSSVATAGVYVHLPWGGRVRLDHRAVAGLLSLAEEILDHVDAAFPPTRYGPGTGLHRAQQVARADVASHRSQVAQYLDDFEGTVAAANQAADHYAAIDAPSHAAVVRVFAADRLSSRGQHETAAALLADIPDDLPPVIRRLLLVIRASSAHHAHRTAAARALVTAARDIPERTTPDFRRALAAEKIAFPSFAEGARSAMVTAELRLDRELGGTRAST</sequence>
<gene>
    <name evidence="2" type="ORF">L0P92_12125</name>
</gene>
<keyword evidence="3" id="KW-1185">Reference proteome</keyword>
<name>A0A9X1TKR2_STRM4</name>
<reference evidence="2" key="1">
    <citation type="submission" date="2022-01" db="EMBL/GenBank/DDBJ databases">
        <title>Draft Genome Sequences of Seven Type Strains of the Genus Streptomyces.</title>
        <authorList>
            <person name="Aziz S."/>
            <person name="Coretto E."/>
            <person name="Chronakova A."/>
            <person name="Sproer C."/>
            <person name="Huber K."/>
            <person name="Nouioui I."/>
            <person name="Gross H."/>
        </authorList>
    </citation>
    <scope>NUCLEOTIDE SEQUENCE</scope>
    <source>
        <strain evidence="2">DSM 103493</strain>
    </source>
</reference>
<feature type="transmembrane region" description="Helical" evidence="1">
    <location>
        <begin position="43"/>
        <end position="61"/>
    </location>
</feature>